<feature type="compositionally biased region" description="Acidic residues" evidence="1">
    <location>
        <begin position="85"/>
        <end position="139"/>
    </location>
</feature>
<protein>
    <submittedName>
        <fullName evidence="2">Uncharacterized protein</fullName>
    </submittedName>
</protein>
<dbReference type="EMBL" id="KZ805302">
    <property type="protein sequence ID" value="PVI07892.1"/>
    <property type="molecule type" value="Genomic_DNA"/>
</dbReference>
<feature type="compositionally biased region" description="Basic and acidic residues" evidence="1">
    <location>
        <begin position="217"/>
        <end position="247"/>
    </location>
</feature>
<organism evidence="2 3">
    <name type="scientific">Periconia macrospinosa</name>
    <dbReference type="NCBI Taxonomy" id="97972"/>
    <lineage>
        <taxon>Eukaryota</taxon>
        <taxon>Fungi</taxon>
        <taxon>Dikarya</taxon>
        <taxon>Ascomycota</taxon>
        <taxon>Pezizomycotina</taxon>
        <taxon>Dothideomycetes</taxon>
        <taxon>Pleosporomycetidae</taxon>
        <taxon>Pleosporales</taxon>
        <taxon>Massarineae</taxon>
        <taxon>Periconiaceae</taxon>
        <taxon>Periconia</taxon>
    </lineage>
</organism>
<evidence type="ECO:0000313" key="3">
    <source>
        <dbReference type="Proteomes" id="UP000244855"/>
    </source>
</evidence>
<proteinExistence type="predicted"/>
<gene>
    <name evidence="2" type="ORF">DM02DRAFT_666362</name>
</gene>
<accession>A0A2V1ECP5</accession>
<evidence type="ECO:0000256" key="1">
    <source>
        <dbReference type="SAM" id="MobiDB-lite"/>
    </source>
</evidence>
<feature type="compositionally biased region" description="Basic and acidic residues" evidence="1">
    <location>
        <begin position="75"/>
        <end position="84"/>
    </location>
</feature>
<evidence type="ECO:0000313" key="2">
    <source>
        <dbReference type="EMBL" id="PVI07892.1"/>
    </source>
</evidence>
<keyword evidence="3" id="KW-1185">Reference proteome</keyword>
<feature type="compositionally biased region" description="Basic and acidic residues" evidence="1">
    <location>
        <begin position="172"/>
        <end position="184"/>
    </location>
</feature>
<name>A0A2V1ECP5_9PLEO</name>
<sequence>MPHGKNWTYKLEPHQRRRYWDTTKGFKYCAPSEELVRYIHAADQIEHRVSPAMKRLSRYDGRILRLKELRARRLQEAEAEAAEKGEDDVEMDGCQDTGDDEEDGDGDSSDSESDEDSSDEDSSDEDSSDQDSSDEDEDDGRVGRTLQRQDDEEAYIYQREGSYYSNPTEDPIEYHSPQDPDEPFKWAFKTVWPDNRGGDDPGAQSIQQPPESMPSIPDRETTSKEKDEKAMKTTEFLAKRAAEESMD</sequence>
<dbReference type="Proteomes" id="UP000244855">
    <property type="component" value="Unassembled WGS sequence"/>
</dbReference>
<feature type="region of interest" description="Disordered" evidence="1">
    <location>
        <begin position="75"/>
        <end position="247"/>
    </location>
</feature>
<dbReference type="AlphaFoldDB" id="A0A2V1ECP5"/>
<reference evidence="2 3" key="1">
    <citation type="journal article" date="2018" name="Sci. Rep.">
        <title>Comparative genomics provides insights into the lifestyle and reveals functional heterogeneity of dark septate endophytic fungi.</title>
        <authorList>
            <person name="Knapp D.G."/>
            <person name="Nemeth J.B."/>
            <person name="Barry K."/>
            <person name="Hainaut M."/>
            <person name="Henrissat B."/>
            <person name="Johnson J."/>
            <person name="Kuo A."/>
            <person name="Lim J.H.P."/>
            <person name="Lipzen A."/>
            <person name="Nolan M."/>
            <person name="Ohm R.A."/>
            <person name="Tamas L."/>
            <person name="Grigoriev I.V."/>
            <person name="Spatafora J.W."/>
            <person name="Nagy L.G."/>
            <person name="Kovacs G.M."/>
        </authorList>
    </citation>
    <scope>NUCLEOTIDE SEQUENCE [LARGE SCALE GENOMIC DNA]</scope>
    <source>
        <strain evidence="2 3">DSE2036</strain>
    </source>
</reference>